<evidence type="ECO:0000313" key="3">
    <source>
        <dbReference type="Proteomes" id="UP001148786"/>
    </source>
</evidence>
<dbReference type="AlphaFoldDB" id="A0A9W8MSG5"/>
<organism evidence="2 3">
    <name type="scientific">Agrocybe chaxingu</name>
    <dbReference type="NCBI Taxonomy" id="84603"/>
    <lineage>
        <taxon>Eukaryota</taxon>
        <taxon>Fungi</taxon>
        <taxon>Dikarya</taxon>
        <taxon>Basidiomycota</taxon>
        <taxon>Agaricomycotina</taxon>
        <taxon>Agaricomycetes</taxon>
        <taxon>Agaricomycetidae</taxon>
        <taxon>Agaricales</taxon>
        <taxon>Agaricineae</taxon>
        <taxon>Strophariaceae</taxon>
        <taxon>Agrocybe</taxon>
    </lineage>
</organism>
<gene>
    <name evidence="2" type="ORF">NLJ89_g8768</name>
</gene>
<reference evidence="2" key="1">
    <citation type="submission" date="2022-07" db="EMBL/GenBank/DDBJ databases">
        <title>Genome Sequence of Agrocybe chaxingu.</title>
        <authorList>
            <person name="Buettner E."/>
        </authorList>
    </citation>
    <scope>NUCLEOTIDE SEQUENCE</scope>
    <source>
        <strain evidence="2">MP-N11</strain>
    </source>
</reference>
<evidence type="ECO:0000256" key="1">
    <source>
        <dbReference type="SAM" id="MobiDB-lite"/>
    </source>
</evidence>
<name>A0A9W8MSG5_9AGAR</name>
<accession>A0A9W8MSG5</accession>
<proteinExistence type="predicted"/>
<sequence length="908" mass="101112">MPAAARTHRDLPCEQKTAHWHNESGLIICFVGRGLPVSVAPEGSKNFLIPRCLVDDQIYLAFYPRRRIDYGILFNVLALGEDDLFDSLRATSNSPPRYYLDRKIQEQWAALENLLLHVAYTLIQRHPDFAAIPLIAPPRLPHQHGYRHTHRDKELALHCARQSRDAFNSLSALCTFAISLWLSHDEEGCLHRAWKMLALLEKDPVPWSTLQLLKESIVCDLGHSLRPGAYLDPYTTRWGPFIYRFVRAGVAVWLTWGFEKDYLHAELVDSGMREVYLPPAGVVEDAKRKVVPFVHSVVPLRETYQPPAEPTSPGPSSSKVAKTSPAVSEDPAHGFVAAGPEAPPLADPSSSQSKERMEKGLSKAIEAATKAGDTAILQSIQGRQRNADEGHLSSGSSVFVWDPADDNPSFLLRTPLTKFEAGQTWRRYTRHQRFFWAHLNQWDVCDHLPARPGGASPVDEYESDDCEDDFVYDPAPPSLQKPDDSFAASGANTIMQGVVEAASSPVSDAEDTVPYLPFVDYVRQRHGFIVSTAPVLHAYLYDNGHEYTLGQGRALEVYNRLGYKDVPYALGMNEGPSVVNFHNTLLGAIKSTPFTYAALPACWDMSPIPSPESLVFPRTEVRVQRATAVEGQRDVLQFHVLSEQLQGAPSAPCPLYVLRPSASSTDVSPWFVATTDPTTVLFVFRRGWCTMRAIATGLLRLGIPFRTVVERPNDELVSVAVKKSRSGLGTRPADYKETEEDYAAYKMARDGFLKSSYGRALRTRGGIAGRLAAEVVAEVDVLNGPSVGDELVGMGRKGEKFVDDLVPEEVVDAVCGMYVVEGGSKTTYPSWWPTQGHWRRMGYDGDHWTADAERFYRGRVDKLEKGEGGAMGYGKWKKAIKRYQQPLWRVLKGSQRIAETFIEARMGP</sequence>
<protein>
    <submittedName>
        <fullName evidence="2">Uncharacterized protein</fullName>
    </submittedName>
</protein>
<evidence type="ECO:0000313" key="2">
    <source>
        <dbReference type="EMBL" id="KAJ3502695.1"/>
    </source>
</evidence>
<dbReference type="Proteomes" id="UP001148786">
    <property type="component" value="Unassembled WGS sequence"/>
</dbReference>
<comment type="caution">
    <text evidence="2">The sequence shown here is derived from an EMBL/GenBank/DDBJ whole genome shotgun (WGS) entry which is preliminary data.</text>
</comment>
<keyword evidence="3" id="KW-1185">Reference proteome</keyword>
<dbReference type="OrthoDB" id="3268696at2759"/>
<dbReference type="EMBL" id="JANKHO010001244">
    <property type="protein sequence ID" value="KAJ3502695.1"/>
    <property type="molecule type" value="Genomic_DNA"/>
</dbReference>
<feature type="region of interest" description="Disordered" evidence="1">
    <location>
        <begin position="303"/>
        <end position="361"/>
    </location>
</feature>